<dbReference type="SMART" id="SM00066">
    <property type="entry name" value="GAL4"/>
    <property type="match status" value="1"/>
</dbReference>
<evidence type="ECO:0000256" key="2">
    <source>
        <dbReference type="ARBA" id="ARBA00023015"/>
    </source>
</evidence>
<dbReference type="PROSITE" id="PS50048">
    <property type="entry name" value="ZN2_CY6_FUNGAL_2"/>
    <property type="match status" value="1"/>
</dbReference>
<dbReference type="InterPro" id="IPR036864">
    <property type="entry name" value="Zn2-C6_fun-type_DNA-bd_sf"/>
</dbReference>
<dbReference type="SUPFAM" id="SSF57701">
    <property type="entry name" value="Zn2/Cys6 DNA-binding domain"/>
    <property type="match status" value="1"/>
</dbReference>
<dbReference type="InterPro" id="IPR051127">
    <property type="entry name" value="Fungal_SecMet_Regulators"/>
</dbReference>
<keyword evidence="2" id="KW-0805">Transcription regulation</keyword>
<proteinExistence type="predicted"/>
<dbReference type="CDD" id="cd00067">
    <property type="entry name" value="GAL4"/>
    <property type="match status" value="1"/>
</dbReference>
<dbReference type="Pfam" id="PF04082">
    <property type="entry name" value="Fungal_trans"/>
    <property type="match status" value="1"/>
</dbReference>
<name>A0AAN7V1W5_9PEZI</name>
<evidence type="ECO:0000256" key="3">
    <source>
        <dbReference type="ARBA" id="ARBA00023163"/>
    </source>
</evidence>
<feature type="compositionally biased region" description="Low complexity" evidence="5">
    <location>
        <begin position="110"/>
        <end position="121"/>
    </location>
</feature>
<dbReference type="SMART" id="SM00906">
    <property type="entry name" value="Fungal_trans"/>
    <property type="match status" value="1"/>
</dbReference>
<dbReference type="GO" id="GO:0008270">
    <property type="term" value="F:zinc ion binding"/>
    <property type="evidence" value="ECO:0007669"/>
    <property type="project" value="InterPro"/>
</dbReference>
<dbReference type="EMBL" id="JAWHQM010000027">
    <property type="protein sequence ID" value="KAK5632884.1"/>
    <property type="molecule type" value="Genomic_DNA"/>
</dbReference>
<dbReference type="Pfam" id="PF00172">
    <property type="entry name" value="Zn_clus"/>
    <property type="match status" value="1"/>
</dbReference>
<dbReference type="InterPro" id="IPR001138">
    <property type="entry name" value="Zn2Cys6_DnaBD"/>
</dbReference>
<gene>
    <name evidence="7" type="ORF">RRF57_008599</name>
</gene>
<dbReference type="CDD" id="cd12148">
    <property type="entry name" value="fungal_TF_MHR"/>
    <property type="match status" value="1"/>
</dbReference>
<sequence length="779" mass="86612">MYTTFQAGAANIAKLGQPPEAAAPQKSRRKRAQVARACDWCRVHRIRCDDSHPCSRCIERGGECTVQGKTDKRNISSPQAYRTIERLEQRVRELEQELENHRNPALPGGSSRASPRTPASRLLSTPPEGDGSLELPIHEQIDRSGVAVHQGIRIRTAQSQYETWYGPGSLYYFIRRMNDFLNSTLRQSRSINRMLPYSETNLFDEPPQSGVGSHNSPAAPVVGSGSVTAGDALTPTQEDLYWQSYHTILFVLDEAAFKEHYHSLWTTKGQERKPSALVDIVIALCMQYGMASKPGLVHSGISGCPESEGRDPVVAGRWYYQRCQALLVSQLESPTLITLQCQILSASYLCTGCYPNMADSTCALAVRTAYMLGLHLEPPLDMPKRQREIRKRLWWALYVQDSKFSMKLGRPFLLNALNATCRLPGDDREEALSSGSFFTPIGDGVTWLTFNVENIKLFQAFRAAYKAFYSGPGAVSIFMDQTGEDASITIEAQANFVVPYLERIEDWVKGVPETLTTKRSGNGIPFSTDGSAFEIEEFASLWLQRQRLLLELIYHHLSINLYRPFIRFGAWSADTPVADKYATQCAAHAITLTHAMHHVNKTTSILKGWNEAFQWQWNAAMSLVGFIFAYPSHPLNLAAQNAIDQSVAVFESFGGCLSPAQKAVPIIRDLSAQADLLLKQTLGLESSVSSAQEQPLIALGGLHLDFENSAGNTKWENSGAASYGFLDELSSAAFHGMLSQSMDMAYSVDAQHFEMLPMPWPDVNSYQSSQWTYQNAGQL</sequence>
<dbReference type="Gene3D" id="4.10.240.10">
    <property type="entry name" value="Zn(2)-C6 fungal-type DNA-binding domain"/>
    <property type="match status" value="1"/>
</dbReference>
<dbReference type="GO" id="GO:0000978">
    <property type="term" value="F:RNA polymerase II cis-regulatory region sequence-specific DNA binding"/>
    <property type="evidence" value="ECO:0007669"/>
    <property type="project" value="TreeGrafter"/>
</dbReference>
<evidence type="ECO:0000256" key="4">
    <source>
        <dbReference type="ARBA" id="ARBA00023242"/>
    </source>
</evidence>
<keyword evidence="4" id="KW-0539">Nucleus</keyword>
<dbReference type="InterPro" id="IPR007219">
    <property type="entry name" value="XnlR_reg_dom"/>
</dbReference>
<evidence type="ECO:0000313" key="7">
    <source>
        <dbReference type="EMBL" id="KAK5632884.1"/>
    </source>
</evidence>
<evidence type="ECO:0000259" key="6">
    <source>
        <dbReference type="PROSITE" id="PS50048"/>
    </source>
</evidence>
<keyword evidence="3" id="KW-0804">Transcription</keyword>
<evidence type="ECO:0000256" key="5">
    <source>
        <dbReference type="SAM" id="MobiDB-lite"/>
    </source>
</evidence>
<keyword evidence="8" id="KW-1185">Reference proteome</keyword>
<dbReference type="Proteomes" id="UP001305414">
    <property type="component" value="Unassembled WGS sequence"/>
</dbReference>
<dbReference type="PROSITE" id="PS00463">
    <property type="entry name" value="ZN2_CY6_FUNGAL_1"/>
    <property type="match status" value="1"/>
</dbReference>
<dbReference type="GO" id="GO:0006351">
    <property type="term" value="P:DNA-templated transcription"/>
    <property type="evidence" value="ECO:0007669"/>
    <property type="project" value="InterPro"/>
</dbReference>
<accession>A0AAN7V1W5</accession>
<dbReference type="AlphaFoldDB" id="A0AAN7V1W5"/>
<evidence type="ECO:0000256" key="1">
    <source>
        <dbReference type="ARBA" id="ARBA00022723"/>
    </source>
</evidence>
<reference evidence="7 8" key="1">
    <citation type="submission" date="2023-10" db="EMBL/GenBank/DDBJ databases">
        <title>Draft genome sequence of Xylaria bambusicola isolate GMP-LS, the root and basal stem rot pathogen of sugarcane in Indonesia.</title>
        <authorList>
            <person name="Selvaraj P."/>
            <person name="Muralishankar V."/>
            <person name="Muruganantham S."/>
            <person name="Sp S."/>
            <person name="Haryani S."/>
            <person name="Lau K.J.X."/>
            <person name="Naqvi N.I."/>
        </authorList>
    </citation>
    <scope>NUCLEOTIDE SEQUENCE [LARGE SCALE GENOMIC DNA]</scope>
    <source>
        <strain evidence="7">GMP-LS</strain>
    </source>
</reference>
<keyword evidence="1" id="KW-0479">Metal-binding</keyword>
<dbReference type="GO" id="GO:0000435">
    <property type="term" value="P:positive regulation of transcription from RNA polymerase II promoter by galactose"/>
    <property type="evidence" value="ECO:0007669"/>
    <property type="project" value="TreeGrafter"/>
</dbReference>
<dbReference type="GO" id="GO:0000981">
    <property type="term" value="F:DNA-binding transcription factor activity, RNA polymerase II-specific"/>
    <property type="evidence" value="ECO:0007669"/>
    <property type="project" value="InterPro"/>
</dbReference>
<protein>
    <recommendedName>
        <fullName evidence="6">Zn(2)-C6 fungal-type domain-containing protein</fullName>
    </recommendedName>
</protein>
<dbReference type="PANTHER" id="PTHR47424">
    <property type="entry name" value="REGULATORY PROTEIN GAL4"/>
    <property type="match status" value="1"/>
</dbReference>
<comment type="caution">
    <text evidence="7">The sequence shown here is derived from an EMBL/GenBank/DDBJ whole genome shotgun (WGS) entry which is preliminary data.</text>
</comment>
<evidence type="ECO:0000313" key="8">
    <source>
        <dbReference type="Proteomes" id="UP001305414"/>
    </source>
</evidence>
<organism evidence="7 8">
    <name type="scientific">Xylaria bambusicola</name>
    <dbReference type="NCBI Taxonomy" id="326684"/>
    <lineage>
        <taxon>Eukaryota</taxon>
        <taxon>Fungi</taxon>
        <taxon>Dikarya</taxon>
        <taxon>Ascomycota</taxon>
        <taxon>Pezizomycotina</taxon>
        <taxon>Sordariomycetes</taxon>
        <taxon>Xylariomycetidae</taxon>
        <taxon>Xylariales</taxon>
        <taxon>Xylariaceae</taxon>
        <taxon>Xylaria</taxon>
    </lineage>
</organism>
<dbReference type="GO" id="GO:0005634">
    <property type="term" value="C:nucleus"/>
    <property type="evidence" value="ECO:0007669"/>
    <property type="project" value="TreeGrafter"/>
</dbReference>
<feature type="region of interest" description="Disordered" evidence="5">
    <location>
        <begin position="95"/>
        <end position="134"/>
    </location>
</feature>
<feature type="domain" description="Zn(2)-C6 fungal-type" evidence="6">
    <location>
        <begin position="37"/>
        <end position="66"/>
    </location>
</feature>
<dbReference type="PANTHER" id="PTHR47424:SF12">
    <property type="entry name" value="TRANSCRIPTION FACTOR ASQA"/>
    <property type="match status" value="1"/>
</dbReference>